<keyword evidence="3" id="KW-0547">Nucleotide-binding</keyword>
<dbReference type="PANTHER" id="PTHR42794:SF1">
    <property type="entry name" value="HEMIN IMPORT ATP-BINDING PROTEIN HMUV"/>
    <property type="match status" value="1"/>
</dbReference>
<feature type="domain" description="ABC transporter" evidence="7">
    <location>
        <begin position="4"/>
        <end position="240"/>
    </location>
</feature>
<dbReference type="Gene3D" id="3.40.50.300">
    <property type="entry name" value="P-loop containing nucleotide triphosphate hydrolases"/>
    <property type="match status" value="1"/>
</dbReference>
<dbReference type="SUPFAM" id="SSF52540">
    <property type="entry name" value="P-loop containing nucleoside triphosphate hydrolases"/>
    <property type="match status" value="1"/>
</dbReference>
<evidence type="ECO:0000313" key="9">
    <source>
        <dbReference type="Proteomes" id="UP000195440"/>
    </source>
</evidence>
<protein>
    <submittedName>
        <fullName evidence="8">Iron ABC transporter</fullName>
    </submittedName>
</protein>
<keyword evidence="9" id="KW-1185">Reference proteome</keyword>
<comment type="function">
    <text evidence="6">Part of the ABC transporter complex HmuTUV involved in hemin import. Responsible for energy coupling to the transport system.</text>
</comment>
<dbReference type="InterPro" id="IPR017871">
    <property type="entry name" value="ABC_transporter-like_CS"/>
</dbReference>
<dbReference type="PROSITE" id="PS50893">
    <property type="entry name" value="ABC_TRANSPORTER_2"/>
    <property type="match status" value="1"/>
</dbReference>
<comment type="similarity">
    <text evidence="1">Belongs to the ABC transporter superfamily.</text>
</comment>
<dbReference type="PROSITE" id="PS00211">
    <property type="entry name" value="ABC_TRANSPORTER_1"/>
    <property type="match status" value="1"/>
</dbReference>
<keyword evidence="2" id="KW-0813">Transport</keyword>
<evidence type="ECO:0000259" key="7">
    <source>
        <dbReference type="PROSITE" id="PS50893"/>
    </source>
</evidence>
<dbReference type="PANTHER" id="PTHR42794">
    <property type="entry name" value="HEMIN IMPORT ATP-BINDING PROTEIN HMUV"/>
    <property type="match status" value="1"/>
</dbReference>
<dbReference type="Proteomes" id="UP000195440">
    <property type="component" value="Unassembled WGS sequence"/>
</dbReference>
<proteinExistence type="inferred from homology"/>
<sequence length="260" mass="27912">MSLLQVRNLSVGYKRSTVLHGIDLPDIAPGQVVALVGPNGAGKSTLLRSLAGLLSATGEIRLGELDLLRCKRRERAAVLGFMPQTLPDGIALSVLETLLGALRGGDSLAMVGSAKEQQNKACAVLEQLGILHLALHSLDSLSGGQRQMVSLAQAVIRQPRLLLLDEPTSALDLRYQNDVMSMVRQLADQGRIVVVVLHDLGLAARWADQVMVLERGRLNAAGTPEQTLTPGMLEQVYRVQARVERCSLGRVQIHVDGSVA</sequence>
<evidence type="ECO:0000256" key="1">
    <source>
        <dbReference type="ARBA" id="ARBA00005417"/>
    </source>
</evidence>
<keyword evidence="5" id="KW-1278">Translocase</keyword>
<evidence type="ECO:0000256" key="3">
    <source>
        <dbReference type="ARBA" id="ARBA00022741"/>
    </source>
</evidence>
<dbReference type="FunFam" id="3.40.50.300:FF:000134">
    <property type="entry name" value="Iron-enterobactin ABC transporter ATP-binding protein"/>
    <property type="match status" value="1"/>
</dbReference>
<dbReference type="OrthoDB" id="5292475at2"/>
<evidence type="ECO:0000256" key="2">
    <source>
        <dbReference type="ARBA" id="ARBA00022448"/>
    </source>
</evidence>
<comment type="caution">
    <text evidence="8">The sequence shown here is derived from an EMBL/GenBank/DDBJ whole genome shotgun (WGS) entry which is preliminary data.</text>
</comment>
<gene>
    <name evidence="8" type="ORF">AUC60_01290</name>
</gene>
<dbReference type="GO" id="GO:0005524">
    <property type="term" value="F:ATP binding"/>
    <property type="evidence" value="ECO:0007669"/>
    <property type="project" value="UniProtKB-KW"/>
</dbReference>
<dbReference type="AlphaFoldDB" id="A0A1Y3PB19"/>
<evidence type="ECO:0000256" key="4">
    <source>
        <dbReference type="ARBA" id="ARBA00022840"/>
    </source>
</evidence>
<keyword evidence="4" id="KW-0067">ATP-binding</keyword>
<accession>A0A1Y3PB19</accession>
<dbReference type="RefSeq" id="WP_087264220.1">
    <property type="nucleotide sequence ID" value="NZ_JBJGBV010000001.1"/>
</dbReference>
<organism evidence="8 9">
    <name type="scientific">Pseudomonas caspiana</name>
    <dbReference type="NCBI Taxonomy" id="1451454"/>
    <lineage>
        <taxon>Bacteria</taxon>
        <taxon>Pseudomonadati</taxon>
        <taxon>Pseudomonadota</taxon>
        <taxon>Gammaproteobacteria</taxon>
        <taxon>Pseudomonadales</taxon>
        <taxon>Pseudomonadaceae</taxon>
        <taxon>Pseudomonas</taxon>
    </lineage>
</organism>
<dbReference type="Pfam" id="PF00005">
    <property type="entry name" value="ABC_tran"/>
    <property type="match status" value="1"/>
</dbReference>
<evidence type="ECO:0000256" key="5">
    <source>
        <dbReference type="ARBA" id="ARBA00022967"/>
    </source>
</evidence>
<dbReference type="SMART" id="SM00382">
    <property type="entry name" value="AAA"/>
    <property type="match status" value="1"/>
</dbReference>
<dbReference type="InterPro" id="IPR027417">
    <property type="entry name" value="P-loop_NTPase"/>
</dbReference>
<dbReference type="CDD" id="cd03214">
    <property type="entry name" value="ABC_Iron-Siderophores_B12_Hemin"/>
    <property type="match status" value="1"/>
</dbReference>
<reference evidence="8 9" key="1">
    <citation type="journal article" date="2017" name="Syst. Appl. Microbiol.">
        <title>Pseudomonas caspiana sp. nov., a citrus pathogen in the Pseudomonas syringae phylogenetic group.</title>
        <authorList>
            <person name="Busquets A."/>
            <person name="Gomila M."/>
            <person name="Beiki F."/>
            <person name="Mulet M."/>
            <person name="Rahimian H."/>
            <person name="Garcia-Valdes E."/>
            <person name="Lalucat J."/>
        </authorList>
    </citation>
    <scope>NUCLEOTIDE SEQUENCE [LARGE SCALE GENOMIC DNA]</scope>
    <source>
        <strain evidence="8 9">FBF102</strain>
    </source>
</reference>
<evidence type="ECO:0000313" key="8">
    <source>
        <dbReference type="EMBL" id="OUM75771.1"/>
    </source>
</evidence>
<dbReference type="GO" id="GO:0016887">
    <property type="term" value="F:ATP hydrolysis activity"/>
    <property type="evidence" value="ECO:0007669"/>
    <property type="project" value="InterPro"/>
</dbReference>
<dbReference type="InterPro" id="IPR003593">
    <property type="entry name" value="AAA+_ATPase"/>
</dbReference>
<name>A0A1Y3PB19_9PSED</name>
<evidence type="ECO:0000256" key="6">
    <source>
        <dbReference type="ARBA" id="ARBA00037066"/>
    </source>
</evidence>
<dbReference type="InterPro" id="IPR003439">
    <property type="entry name" value="ABC_transporter-like_ATP-bd"/>
</dbReference>
<dbReference type="EMBL" id="LOHF01000001">
    <property type="protein sequence ID" value="OUM75771.1"/>
    <property type="molecule type" value="Genomic_DNA"/>
</dbReference>